<keyword evidence="2" id="KW-0805">Transcription regulation</keyword>
<dbReference type="InterPro" id="IPR014284">
    <property type="entry name" value="RNA_pol_sigma-70_dom"/>
</dbReference>
<dbReference type="PANTHER" id="PTHR43133:SF8">
    <property type="entry name" value="RNA POLYMERASE SIGMA FACTOR HI_1459-RELATED"/>
    <property type="match status" value="1"/>
</dbReference>
<proteinExistence type="inferred from homology"/>
<name>A0ABT8KI30_9BACT</name>
<dbReference type="PANTHER" id="PTHR43133">
    <property type="entry name" value="RNA POLYMERASE ECF-TYPE SIGMA FACTO"/>
    <property type="match status" value="1"/>
</dbReference>
<dbReference type="InterPro" id="IPR036388">
    <property type="entry name" value="WH-like_DNA-bd_sf"/>
</dbReference>
<gene>
    <name evidence="7" type="ORF">QQ008_03340</name>
</gene>
<keyword evidence="8" id="KW-1185">Reference proteome</keyword>
<dbReference type="InterPro" id="IPR013324">
    <property type="entry name" value="RNA_pol_sigma_r3/r4-like"/>
</dbReference>
<dbReference type="SUPFAM" id="SSF88946">
    <property type="entry name" value="Sigma2 domain of RNA polymerase sigma factors"/>
    <property type="match status" value="1"/>
</dbReference>
<dbReference type="Gene3D" id="1.10.10.10">
    <property type="entry name" value="Winged helix-like DNA-binding domain superfamily/Winged helix DNA-binding domain"/>
    <property type="match status" value="1"/>
</dbReference>
<evidence type="ECO:0000256" key="5">
    <source>
        <dbReference type="ARBA" id="ARBA00023163"/>
    </source>
</evidence>
<dbReference type="InterPro" id="IPR053812">
    <property type="entry name" value="HTH_Sigma70_ECF-like"/>
</dbReference>
<dbReference type="InterPro" id="IPR039425">
    <property type="entry name" value="RNA_pol_sigma-70-like"/>
</dbReference>
<dbReference type="Pfam" id="PF07638">
    <property type="entry name" value="Sigma70_ECF"/>
    <property type="match status" value="1"/>
</dbReference>
<protein>
    <submittedName>
        <fullName evidence="7">Sigma-70 family RNA polymerase sigma factor</fullName>
    </submittedName>
</protein>
<keyword evidence="3" id="KW-0731">Sigma factor</keyword>
<reference evidence="7" key="1">
    <citation type="submission" date="2023-06" db="EMBL/GenBank/DDBJ databases">
        <title>Genomic of Parafulvivirga corallium.</title>
        <authorList>
            <person name="Wang G."/>
        </authorList>
    </citation>
    <scope>NUCLEOTIDE SEQUENCE</scope>
    <source>
        <strain evidence="7">BMA10</strain>
    </source>
</reference>
<comment type="similarity">
    <text evidence="1">Belongs to the sigma-70 factor family. ECF subfamily.</text>
</comment>
<keyword evidence="5" id="KW-0804">Transcription</keyword>
<dbReference type="Gene3D" id="1.10.1740.10">
    <property type="match status" value="1"/>
</dbReference>
<dbReference type="EMBL" id="JAUJEA010000001">
    <property type="protein sequence ID" value="MDN5200371.1"/>
    <property type="molecule type" value="Genomic_DNA"/>
</dbReference>
<evidence type="ECO:0000256" key="1">
    <source>
        <dbReference type="ARBA" id="ARBA00010641"/>
    </source>
</evidence>
<feature type="domain" description="RNA polymerase sigma-70 ECF-like HTH" evidence="6">
    <location>
        <begin position="5"/>
        <end position="167"/>
    </location>
</feature>
<keyword evidence="4" id="KW-0238">DNA-binding</keyword>
<evidence type="ECO:0000259" key="6">
    <source>
        <dbReference type="Pfam" id="PF07638"/>
    </source>
</evidence>
<evidence type="ECO:0000313" key="8">
    <source>
        <dbReference type="Proteomes" id="UP001172082"/>
    </source>
</evidence>
<evidence type="ECO:0000256" key="2">
    <source>
        <dbReference type="ARBA" id="ARBA00023015"/>
    </source>
</evidence>
<comment type="caution">
    <text evidence="7">The sequence shown here is derived from an EMBL/GenBank/DDBJ whole genome shotgun (WGS) entry which is preliminary data.</text>
</comment>
<dbReference type="SUPFAM" id="SSF88659">
    <property type="entry name" value="Sigma3 and sigma4 domains of RNA polymerase sigma factors"/>
    <property type="match status" value="1"/>
</dbReference>
<accession>A0ABT8KI30</accession>
<dbReference type="InterPro" id="IPR013325">
    <property type="entry name" value="RNA_pol_sigma_r2"/>
</dbReference>
<dbReference type="RefSeq" id="WP_346750396.1">
    <property type="nucleotide sequence ID" value="NZ_JAUJEA010000001.1"/>
</dbReference>
<evidence type="ECO:0000256" key="4">
    <source>
        <dbReference type="ARBA" id="ARBA00023125"/>
    </source>
</evidence>
<evidence type="ECO:0000313" key="7">
    <source>
        <dbReference type="EMBL" id="MDN5200371.1"/>
    </source>
</evidence>
<evidence type="ECO:0000256" key="3">
    <source>
        <dbReference type="ARBA" id="ARBA00023082"/>
    </source>
</evidence>
<dbReference type="NCBIfam" id="TIGR02937">
    <property type="entry name" value="sigma70-ECF"/>
    <property type="match status" value="1"/>
</dbReference>
<dbReference type="Proteomes" id="UP001172082">
    <property type="component" value="Unassembled WGS sequence"/>
</dbReference>
<sequence>MNDKKIIQRIKSGDKKELGNIYTHYRSEFLSWIMRNYQCELDEAKDYYQFAIMVLYKNISHGKLDNLKSSIKTYVFAIGKNQLLLHKRKNTKFSRDIIYNVIDHSEEEQKEKTIYSNNIELIHKCLESIGDKCKQLIELCYFKKLSMDNITDLLGYKNRETTKNLKYKCMQKLRKLVENESSQTIDQFI</sequence>
<organism evidence="7 8">
    <name type="scientific">Splendidivirga corallicola</name>
    <dbReference type="NCBI Taxonomy" id="3051826"/>
    <lineage>
        <taxon>Bacteria</taxon>
        <taxon>Pseudomonadati</taxon>
        <taxon>Bacteroidota</taxon>
        <taxon>Cytophagia</taxon>
        <taxon>Cytophagales</taxon>
        <taxon>Splendidivirgaceae</taxon>
        <taxon>Splendidivirga</taxon>
    </lineage>
</organism>